<dbReference type="AlphaFoldDB" id="A0A478EDA2"/>
<sequence length="107" mass="11721">MRNNVDAAFLDLDTPAVPMETTNKSSDAAAVAWQGIVNGDHLAILDMDITAAYDAIDTVATEYWKGTVRDSPPHLPPDAREASIDDLPDCSPTEFIKCMLLYMITYT</sequence>
<evidence type="ECO:0000313" key="1">
    <source>
        <dbReference type="EMBL" id="GAM42789.1"/>
    </source>
</evidence>
<accession>A0A478EDA2</accession>
<evidence type="ECO:0000313" key="2">
    <source>
        <dbReference type="Proteomes" id="UP000053095"/>
    </source>
</evidence>
<gene>
    <name evidence="1" type="ORF">TCE0_044f17087</name>
</gene>
<protein>
    <submittedName>
        <fullName evidence="1">Uncharacterized protein</fullName>
    </submittedName>
</protein>
<proteinExistence type="predicted"/>
<reference evidence="2" key="1">
    <citation type="journal article" date="2015" name="Genome Announc.">
        <title>Draft genome sequence of Talaromyces cellulolyticus strain Y-94, a source of lignocellulosic biomass-degrading enzymes.</title>
        <authorList>
            <person name="Fujii T."/>
            <person name="Koike H."/>
            <person name="Sawayama S."/>
            <person name="Yano S."/>
            <person name="Inoue H."/>
        </authorList>
    </citation>
    <scope>NUCLEOTIDE SEQUENCE [LARGE SCALE GENOMIC DNA]</scope>
    <source>
        <strain evidence="2">Y-94</strain>
    </source>
</reference>
<name>A0A478EDA2_TALPI</name>
<organism evidence="1 2">
    <name type="scientific">Talaromyces pinophilus</name>
    <name type="common">Penicillium pinophilum</name>
    <dbReference type="NCBI Taxonomy" id="128442"/>
    <lineage>
        <taxon>Eukaryota</taxon>
        <taxon>Fungi</taxon>
        <taxon>Dikarya</taxon>
        <taxon>Ascomycota</taxon>
        <taxon>Pezizomycotina</taxon>
        <taxon>Eurotiomycetes</taxon>
        <taxon>Eurotiomycetidae</taxon>
        <taxon>Eurotiales</taxon>
        <taxon>Trichocomaceae</taxon>
        <taxon>Talaromyces</taxon>
        <taxon>Talaromyces sect. Talaromyces</taxon>
    </lineage>
</organism>
<dbReference type="Proteomes" id="UP000053095">
    <property type="component" value="Unassembled WGS sequence"/>
</dbReference>
<keyword evidence="2" id="KW-1185">Reference proteome</keyword>
<dbReference type="EMBL" id="DF933840">
    <property type="protein sequence ID" value="GAM42789.1"/>
    <property type="molecule type" value="Genomic_DNA"/>
</dbReference>